<evidence type="ECO:0000256" key="4">
    <source>
        <dbReference type="ARBA" id="ARBA00022723"/>
    </source>
</evidence>
<dbReference type="PANTHER" id="PTHR42742">
    <property type="entry name" value="TRANSCRIPTIONAL REPRESSOR MPRA"/>
    <property type="match status" value="1"/>
</dbReference>
<name>A0A1I4MM53_9BACI</name>
<protein>
    <recommendedName>
        <fullName evidence="3 7">Mannose-6-phosphate isomerase</fullName>
        <ecNumber evidence="3 7">5.3.1.8</ecNumber>
    </recommendedName>
</protein>
<keyword evidence="13" id="KW-1185">Reference proteome</keyword>
<dbReference type="Gene3D" id="2.60.120.10">
    <property type="entry name" value="Jelly Rolls"/>
    <property type="match status" value="2"/>
</dbReference>
<dbReference type="STRING" id="266892.SAMN04488054_11269"/>
<dbReference type="InterPro" id="IPR014628">
    <property type="entry name" value="Man6P_isomerase_Firm_short"/>
</dbReference>
<feature type="domain" description="Mannose-6-phosphate isomerase cupin" evidence="11">
    <location>
        <begin position="244"/>
        <end position="317"/>
    </location>
</feature>
<dbReference type="Pfam" id="PF20511">
    <property type="entry name" value="PMI_typeI_cat"/>
    <property type="match status" value="1"/>
</dbReference>
<dbReference type="EMBL" id="FOTY01000012">
    <property type="protein sequence ID" value="SFM04150.1"/>
    <property type="molecule type" value="Genomic_DNA"/>
</dbReference>
<dbReference type="InterPro" id="IPR049071">
    <property type="entry name" value="MPI_cupin_dom"/>
</dbReference>
<evidence type="ECO:0000256" key="6">
    <source>
        <dbReference type="ARBA" id="ARBA00023235"/>
    </source>
</evidence>
<dbReference type="NCBIfam" id="TIGR00218">
    <property type="entry name" value="manA"/>
    <property type="match status" value="1"/>
</dbReference>
<reference evidence="12 13" key="1">
    <citation type="submission" date="2016-10" db="EMBL/GenBank/DDBJ databases">
        <authorList>
            <person name="de Groot N.N."/>
        </authorList>
    </citation>
    <scope>NUCLEOTIDE SEQUENCE [LARGE SCALE GENOMIC DNA]</scope>
    <source>
        <strain evidence="12 13">CGMCC 1.6134</strain>
    </source>
</reference>
<dbReference type="PIRSF" id="PIRSF036894">
    <property type="entry name" value="PMI_Firm_short"/>
    <property type="match status" value="1"/>
</dbReference>
<dbReference type="InterPro" id="IPR046457">
    <property type="entry name" value="PMI_typeI_cat"/>
</dbReference>
<feature type="active site" evidence="9">
    <location>
        <position position="194"/>
    </location>
</feature>
<dbReference type="InterPro" id="IPR001250">
    <property type="entry name" value="Man6P_Isoase-1"/>
</dbReference>
<evidence type="ECO:0000259" key="10">
    <source>
        <dbReference type="Pfam" id="PF20511"/>
    </source>
</evidence>
<proteinExistence type="inferred from homology"/>
<feature type="binding site" evidence="8">
    <location>
        <position position="117"/>
    </location>
    <ligand>
        <name>Zn(2+)</name>
        <dbReference type="ChEBI" id="CHEBI:29105"/>
    </ligand>
</feature>
<dbReference type="InterPro" id="IPR011051">
    <property type="entry name" value="RmlC_Cupin_sf"/>
</dbReference>
<dbReference type="PANTHER" id="PTHR42742:SF3">
    <property type="entry name" value="FRUCTOKINASE"/>
    <property type="match status" value="1"/>
</dbReference>
<evidence type="ECO:0000259" key="11">
    <source>
        <dbReference type="Pfam" id="PF21621"/>
    </source>
</evidence>
<dbReference type="Proteomes" id="UP000199668">
    <property type="component" value="Unassembled WGS sequence"/>
</dbReference>
<evidence type="ECO:0000256" key="1">
    <source>
        <dbReference type="ARBA" id="ARBA00000757"/>
    </source>
</evidence>
<evidence type="ECO:0000313" key="12">
    <source>
        <dbReference type="EMBL" id="SFM04150.1"/>
    </source>
</evidence>
<keyword evidence="4 7" id="KW-0479">Metal-binding</keyword>
<feature type="binding site" evidence="8">
    <location>
        <position position="98"/>
    </location>
    <ligand>
        <name>Zn(2+)</name>
        <dbReference type="ChEBI" id="CHEBI:29105"/>
    </ligand>
</feature>
<evidence type="ECO:0000256" key="2">
    <source>
        <dbReference type="ARBA" id="ARBA00010772"/>
    </source>
</evidence>
<evidence type="ECO:0000256" key="9">
    <source>
        <dbReference type="PIRSR" id="PIRSR036894-2"/>
    </source>
</evidence>
<dbReference type="CDD" id="cd07010">
    <property type="entry name" value="cupin_PMI_type_I_N_bac"/>
    <property type="match status" value="1"/>
</dbReference>
<keyword evidence="6 7" id="KW-0413">Isomerase</keyword>
<keyword evidence="5 7" id="KW-0862">Zinc</keyword>
<organism evidence="12 13">
    <name type="scientific">Salibacterium qingdaonense</name>
    <dbReference type="NCBI Taxonomy" id="266892"/>
    <lineage>
        <taxon>Bacteria</taxon>
        <taxon>Bacillati</taxon>
        <taxon>Bacillota</taxon>
        <taxon>Bacilli</taxon>
        <taxon>Bacillales</taxon>
        <taxon>Bacillaceae</taxon>
    </lineage>
</organism>
<accession>A0A1I4MM53</accession>
<feature type="binding site" evidence="8">
    <location>
        <position position="174"/>
    </location>
    <ligand>
        <name>Zn(2+)</name>
        <dbReference type="ChEBI" id="CHEBI:29105"/>
    </ligand>
</feature>
<dbReference type="RefSeq" id="WP_090927032.1">
    <property type="nucleotide sequence ID" value="NZ_FOTY01000012.1"/>
</dbReference>
<evidence type="ECO:0000313" key="13">
    <source>
        <dbReference type="Proteomes" id="UP000199668"/>
    </source>
</evidence>
<dbReference type="GO" id="GO:0005975">
    <property type="term" value="P:carbohydrate metabolic process"/>
    <property type="evidence" value="ECO:0007669"/>
    <property type="project" value="UniProtKB-UniRule"/>
</dbReference>
<dbReference type="SUPFAM" id="SSF51182">
    <property type="entry name" value="RmlC-like cupins"/>
    <property type="match status" value="1"/>
</dbReference>
<dbReference type="AlphaFoldDB" id="A0A1I4MM53"/>
<feature type="domain" description="Phosphomannose isomerase type I catalytic" evidence="10">
    <location>
        <begin position="7"/>
        <end position="107"/>
    </location>
</feature>
<dbReference type="Pfam" id="PF21621">
    <property type="entry name" value="MPI_cupin_dom"/>
    <property type="match status" value="1"/>
</dbReference>
<evidence type="ECO:0000256" key="5">
    <source>
        <dbReference type="ARBA" id="ARBA00022833"/>
    </source>
</evidence>
<dbReference type="OrthoDB" id="9808275at2"/>
<dbReference type="InterPro" id="IPR051804">
    <property type="entry name" value="Carb_Metab_Reg_Kinase/Isom"/>
</dbReference>
<comment type="similarity">
    <text evidence="2 7">Belongs to the mannose-6-phosphate isomerase type 1 family.</text>
</comment>
<dbReference type="EC" id="5.3.1.8" evidence="3 7"/>
<dbReference type="GO" id="GO:0008270">
    <property type="term" value="F:zinc ion binding"/>
    <property type="evidence" value="ECO:0007669"/>
    <property type="project" value="UniProtKB-UniRule"/>
</dbReference>
<comment type="catalytic activity">
    <reaction evidence="1 7">
        <text>D-mannose 6-phosphate = D-fructose 6-phosphate</text>
        <dbReference type="Rhea" id="RHEA:12356"/>
        <dbReference type="ChEBI" id="CHEBI:58735"/>
        <dbReference type="ChEBI" id="CHEBI:61527"/>
        <dbReference type="EC" id="5.3.1.8"/>
    </reaction>
</comment>
<evidence type="ECO:0000256" key="8">
    <source>
        <dbReference type="PIRSR" id="PIRSR036894-1"/>
    </source>
</evidence>
<dbReference type="GO" id="GO:0004476">
    <property type="term" value="F:mannose-6-phosphate isomerase activity"/>
    <property type="evidence" value="ECO:0007669"/>
    <property type="project" value="UniProtKB-UniRule"/>
</dbReference>
<evidence type="ECO:0000256" key="3">
    <source>
        <dbReference type="ARBA" id="ARBA00011956"/>
    </source>
</evidence>
<dbReference type="InterPro" id="IPR014710">
    <property type="entry name" value="RmlC-like_jellyroll"/>
</dbReference>
<gene>
    <name evidence="12" type="ORF">SAMN04488054_11269</name>
</gene>
<sequence>MYHEPIFLEPVLKERIWGGTKLNEAFGYVLPSDQTGECWGISAHPNGACMIKNGPLRGQTLRTAWKEHRELFGYEEGDEFPLLVKLLDAADDLSVQVHPDDTKAGALEEGEAFGKTECWYVVQADPGASLILGHNADSKEELEKRMKEGDWEALLRTVPVQTGDFFYVPAGTIHAIGGGALILETQQSSDTTYRVYDYDRTGADGMKRELHLDKSLEAADVPHADPERSRDVLYQGDSGVVEQLVHSPYFQVHRIHCRSRLSPGLDASYVLATVLGGKGTVETEEKTVPVETGDHFIIPATTGHWEVNGDVELIVSTRN</sequence>
<evidence type="ECO:0000256" key="7">
    <source>
        <dbReference type="PIRNR" id="PIRNR036894"/>
    </source>
</evidence>
<comment type="cofactor">
    <cofactor evidence="8">
        <name>Zn(2+)</name>
        <dbReference type="ChEBI" id="CHEBI:29105"/>
    </cofactor>
    <text evidence="8">Binds 1 zinc ion per subunit.</text>
</comment>